<dbReference type="EMBL" id="JAFEJT020000004">
    <property type="protein sequence ID" value="MCH9274971.1"/>
    <property type="molecule type" value="Genomic_DNA"/>
</dbReference>
<accession>A0ABS9VSN6</accession>
<evidence type="ECO:0008006" key="3">
    <source>
        <dbReference type="Google" id="ProtNLM"/>
    </source>
</evidence>
<reference evidence="1 2" key="1">
    <citation type="journal article" date="2021" name="Environ. Microbiol.">
        <title>Genetic insights into the dark matter of the mammalian gut microbiota through targeted genome reconstruction.</title>
        <authorList>
            <person name="Lugli G.A."/>
            <person name="Alessandri G."/>
            <person name="Milani C."/>
            <person name="Viappiani A."/>
            <person name="Fontana F."/>
            <person name="Tarracchini C."/>
            <person name="Mancabelli L."/>
            <person name="Argentini C."/>
            <person name="Ruiz L."/>
            <person name="Margolles A."/>
            <person name="van Sinderen D."/>
            <person name="Turroni F."/>
            <person name="Ventura M."/>
        </authorList>
    </citation>
    <scope>NUCLEOTIDE SEQUENCE [LARGE SCALE GENOMIC DNA]</scope>
    <source>
        <strain evidence="1 2">MA1</strain>
    </source>
</reference>
<protein>
    <recommendedName>
        <fullName evidence="3">DNA-binding protein</fullName>
    </recommendedName>
</protein>
<dbReference type="Proteomes" id="UP000710815">
    <property type="component" value="Unassembled WGS sequence"/>
</dbReference>
<keyword evidence="2" id="KW-1185">Reference proteome</keyword>
<reference evidence="1 2" key="2">
    <citation type="journal article" date="2021" name="Syst. Appl. Microbiol.">
        <title>Phylogenetic classification of ten novel species belonging to the genus Bifidobacterium comprising B. phasiani sp. nov., B. pongonis sp. nov., B. saguinibicoloris sp. nov., B. colobi sp. nov., B. simiiventris sp. nov., B. santillanense sp. nov., B. miconis sp. nov., B. amazonense sp. nov., B. pluvialisilvae sp. nov., and B. miconisargentati sp. nov.</title>
        <authorList>
            <person name="Lugli G.A."/>
            <person name="Calvete-Torre I."/>
            <person name="Alessandri G."/>
            <person name="Milani C."/>
            <person name="Turroni F."/>
            <person name="Laiolo P."/>
            <person name="Ossiprandi M.C."/>
            <person name="Margolles A."/>
            <person name="Ruiz L."/>
            <person name="Ventura M."/>
        </authorList>
    </citation>
    <scope>NUCLEOTIDE SEQUENCE [LARGE SCALE GENOMIC DNA]</scope>
    <source>
        <strain evidence="1 2">MA1</strain>
    </source>
</reference>
<proteinExistence type="predicted"/>
<sequence>MTRTRIHADITIDGVAYLRPATVSAMCDGSPTTGTLAVWRTLGKGPGFIKMGTKVPGCRLDRRPVLYPLTEVQAWLAGSPVQHQTIAA</sequence>
<organism evidence="1 2">
    <name type="scientific">Bifidobacterium amazonense</name>
    <dbReference type="NCBI Taxonomy" id="2809027"/>
    <lineage>
        <taxon>Bacteria</taxon>
        <taxon>Bacillati</taxon>
        <taxon>Actinomycetota</taxon>
        <taxon>Actinomycetes</taxon>
        <taxon>Bifidobacteriales</taxon>
        <taxon>Bifidobacteriaceae</taxon>
        <taxon>Bifidobacterium</taxon>
    </lineage>
</organism>
<dbReference type="RefSeq" id="WP_241512804.1">
    <property type="nucleotide sequence ID" value="NZ_JAFEJT020000004.1"/>
</dbReference>
<comment type="caution">
    <text evidence="1">The sequence shown here is derived from an EMBL/GenBank/DDBJ whole genome shotgun (WGS) entry which is preliminary data.</text>
</comment>
<evidence type="ECO:0000313" key="1">
    <source>
        <dbReference type="EMBL" id="MCH9274971.1"/>
    </source>
</evidence>
<name>A0ABS9VSN6_9BIFI</name>
<gene>
    <name evidence="1" type="ORF">JS533_001535</name>
</gene>
<evidence type="ECO:0000313" key="2">
    <source>
        <dbReference type="Proteomes" id="UP000710815"/>
    </source>
</evidence>